<evidence type="ECO:0000256" key="3">
    <source>
        <dbReference type="ARBA" id="ARBA00022853"/>
    </source>
</evidence>
<feature type="DNA-binding region" description="HMG box" evidence="9">
    <location>
        <begin position="1343"/>
        <end position="1411"/>
    </location>
</feature>
<comment type="caution">
    <text evidence="15">The sequence shown here is derived from an EMBL/GenBank/DDBJ whole genome shotgun (WGS) entry which is preliminary data.</text>
</comment>
<dbReference type="InterPro" id="IPR009071">
    <property type="entry name" value="HMG_box_dom"/>
</dbReference>
<dbReference type="InterPro" id="IPR018359">
    <property type="entry name" value="Bromodomain_CS"/>
</dbReference>
<feature type="region of interest" description="Disordered" evidence="11">
    <location>
        <begin position="158"/>
        <end position="184"/>
    </location>
</feature>
<keyword evidence="4" id="KW-0805">Transcription regulation</keyword>
<sequence>MSKRRRTSSIASRGQEEDSLDSLEASTNSGPTMRKRSKKQDPVELCQQLYDTIRTHKKEDGSLLCDSFIRVPKRRQEPGYYEVVTNPIDLLKVQQKLKTDEYEDIDDLQNDIELIVSNTKAFYKKNSQEHKDALDLWALFLSSKNKLLNCKDEEIETRARTPRSKKKSLPVEKMDIDHSEDTSESSINLDEEMSIYEELFTAVMTATDAENKPLHTVFQLLPSKKKYPEYYEHIDNPIDLRMIATKIQNNEYSNLNDLEKDLILMTTNACLFNEPGSQIYKNAKALKKIIQSKKIEVEHAKSTAGKSSERIRNKRLRGSTCLSAVTAALRDEESEVEADLEEPIEEEPARDPADAENPQWVLFDTIKHATNNTGQILSEPFWRLPSRRFYADYYKEIKNPMSLTHVRRKLLNKQYGTLSEVAGDMTIMFENAKKYNQPVSKLYKDAVKLQKIMQTKVQELLDINQDTDSEVEGEEKVRKKPGPKPKNPPLVVTPTRGRLPKDTIPLKKRLHALSKYLLDYTCEDGRKPMLGFMEKPSKKLYPDYYDVIQEPIDFLDIESKIKADQYSSESDLVKDFKLMFSNCRQYNEENSPIYEDSNLLEKHLSEKVAQTLIVTPEKKERTIIKVVRPRKPNPPIDKNLRLLYDAIRDYREPKANRQLALIFMKLPSKNDYPDYFEVIKNPIDMEKISHKLKTNCYDSIDDLASDFILMFDNACKYNEPDSQIYKDALVLQRVCLQTKMQLKESDENVPDVPAAVNDILLNLFTTVYNYQDADERCYSDSLAELPEHDEVDGKKVRALSMDLIKRRLDKGLYKRLDVFQDDFFACLDRARRLSRTDSQIFEDSVEMQSYFIKQRDELCKHGELLQSTALNFSLSDLTAAVESLKQGKLLQESLEEETETRSSDDSIIKENTNMNVGESMTCNQQTYKVGEFVYMDSKEKGCEPHILLIERLWSNNGQQMLYGNYYLRPAETYHLTTRKFLEKEVFKSDTHAAIPLEEVKERCCVLSIKQYFTMKPEGYDEKDIYVCESRYSTRARCFKKIKIFPENPNLKLVPREVPLEPKRVVSVFRERVEKHKDELAELQEQERLTEKEKPNVVCYSDIEVDNGNTYYEQYNTICSGVVKTGDFVYVAADGGRQMIAQICSIWDTTDGKCYCRGPWFVTPSEIPHSPTKVFYKQEVFLSSMEDTHPIVGIVGRCAVLEYNDYISCRPTEIPENDVFICCSMYDELNRQMRKLPVEGLKKYVHSSAVTEDEIYYFPRIINPPKVGPGTAQVQLEAPKPQPTITTVELEPPQLTKMTDMDILIEDSMDGGPPSVGSGELPPVTPNPSTTTSTPSTSKKKSQKNKVVTGYILYSREYRKQIVQNNPESNFGEISRIVGVEWRSLPTNEKQTWEEKASKMNEETKANLLLDEQCASPASAPPPPNPDMIYECLWDKCDFQFEELPDCLEHCVKDKECQGHVQAYFQANPDAELHCQWKNCLRHNKKNLQPFPNLARLVRHVRDMHINKGNGRIVPPADRSKNFKPSCKSSAASRSASTASTPAAPPPVVQKQQEPIFISVPPRPQRVLHSEAYIKYIEGLQVDNKFISPWEKMLHANQESSSTVDAEKLQSVSTWLGKRAEQKDNVLTALWALRNQLLRDTLGLQKSFW</sequence>
<accession>A0ABD2NK36</accession>
<evidence type="ECO:0000313" key="15">
    <source>
        <dbReference type="EMBL" id="KAL3278905.1"/>
    </source>
</evidence>
<dbReference type="SMART" id="SM00398">
    <property type="entry name" value="HMG"/>
    <property type="match status" value="1"/>
</dbReference>
<dbReference type="InterPro" id="IPR001487">
    <property type="entry name" value="Bromodomain"/>
</dbReference>
<evidence type="ECO:0000256" key="2">
    <source>
        <dbReference type="ARBA" id="ARBA00022737"/>
    </source>
</evidence>
<feature type="compositionally biased region" description="Acidic residues" evidence="11">
    <location>
        <begin position="332"/>
        <end position="346"/>
    </location>
</feature>
<evidence type="ECO:0000259" key="12">
    <source>
        <dbReference type="PROSITE" id="PS50014"/>
    </source>
</evidence>
<dbReference type="InterPro" id="IPR043151">
    <property type="entry name" value="BAH_sf"/>
</dbReference>
<dbReference type="PROSITE" id="PS51038">
    <property type="entry name" value="BAH"/>
    <property type="match status" value="2"/>
</dbReference>
<feature type="region of interest" description="Disordered" evidence="11">
    <location>
        <begin position="1"/>
        <end position="41"/>
    </location>
</feature>
<evidence type="ECO:0008006" key="17">
    <source>
        <dbReference type="Google" id="ProtNLM"/>
    </source>
</evidence>
<dbReference type="Gene3D" id="3.30.160.60">
    <property type="entry name" value="Classic Zinc Finger"/>
    <property type="match status" value="1"/>
</dbReference>
<feature type="domain" description="BAH" evidence="14">
    <location>
        <begin position="1120"/>
        <end position="1236"/>
    </location>
</feature>
<reference evidence="15 16" key="1">
    <citation type="journal article" date="2021" name="BMC Biol.">
        <title>Horizontally acquired antibacterial genes associated with adaptive radiation of ladybird beetles.</title>
        <authorList>
            <person name="Li H.S."/>
            <person name="Tang X.F."/>
            <person name="Huang Y.H."/>
            <person name="Xu Z.Y."/>
            <person name="Chen M.L."/>
            <person name="Du X.Y."/>
            <person name="Qiu B.Y."/>
            <person name="Chen P.T."/>
            <person name="Zhang W."/>
            <person name="Slipinski A."/>
            <person name="Escalona H.E."/>
            <person name="Waterhouse R.M."/>
            <person name="Zwick A."/>
            <person name="Pang H."/>
        </authorList>
    </citation>
    <scope>NUCLEOTIDE SEQUENCE [LARGE SCALE GENOMIC DNA]</scope>
    <source>
        <strain evidence="15">SYSU2018</strain>
    </source>
</reference>
<feature type="compositionally biased region" description="Low complexity" evidence="11">
    <location>
        <begin position="1326"/>
        <end position="1336"/>
    </location>
</feature>
<feature type="compositionally biased region" description="Basic and acidic residues" evidence="11">
    <location>
        <begin position="169"/>
        <end position="181"/>
    </location>
</feature>
<evidence type="ECO:0000256" key="9">
    <source>
        <dbReference type="PROSITE-ProRule" id="PRU00267"/>
    </source>
</evidence>
<dbReference type="GO" id="GO:0005634">
    <property type="term" value="C:nucleus"/>
    <property type="evidence" value="ECO:0007669"/>
    <property type="project" value="UniProtKB-SubCell"/>
</dbReference>
<feature type="domain" description="Bromo" evidence="12">
    <location>
        <begin position="60"/>
        <end position="130"/>
    </location>
</feature>
<dbReference type="FunFam" id="2.30.30.490:FF:000002">
    <property type="entry name" value="protein polybromo-1 isoform X3"/>
    <property type="match status" value="1"/>
</dbReference>
<dbReference type="CDD" id="cd04717">
    <property type="entry name" value="BAH_polybromo"/>
    <property type="match status" value="2"/>
</dbReference>
<evidence type="ECO:0000256" key="11">
    <source>
        <dbReference type="SAM" id="MobiDB-lite"/>
    </source>
</evidence>
<feature type="domain" description="Bromo" evidence="12">
    <location>
        <begin position="210"/>
        <end position="280"/>
    </location>
</feature>
<dbReference type="FunFam" id="1.20.920.10:FF:000006">
    <property type="entry name" value="protein polybromo-1 isoform X1"/>
    <property type="match status" value="1"/>
</dbReference>
<dbReference type="FunFam" id="1.20.920.10:FF:000057">
    <property type="entry name" value="Polybromo 1"/>
    <property type="match status" value="1"/>
</dbReference>
<feature type="domain" description="HMG box" evidence="13">
    <location>
        <begin position="1343"/>
        <end position="1411"/>
    </location>
</feature>
<evidence type="ECO:0000259" key="14">
    <source>
        <dbReference type="PROSITE" id="PS51038"/>
    </source>
</evidence>
<evidence type="ECO:0000259" key="13">
    <source>
        <dbReference type="PROSITE" id="PS50118"/>
    </source>
</evidence>
<evidence type="ECO:0000256" key="4">
    <source>
        <dbReference type="ARBA" id="ARBA00023015"/>
    </source>
</evidence>
<dbReference type="InterPro" id="IPR001025">
    <property type="entry name" value="BAH_dom"/>
</dbReference>
<dbReference type="FunFam" id="1.20.920.10:FF:000064">
    <property type="entry name" value="Polybromo 1"/>
    <property type="match status" value="1"/>
</dbReference>
<feature type="region of interest" description="Disordered" evidence="11">
    <location>
        <begin position="332"/>
        <end position="353"/>
    </location>
</feature>
<dbReference type="GO" id="GO:0005694">
    <property type="term" value="C:chromosome"/>
    <property type="evidence" value="ECO:0007669"/>
    <property type="project" value="UniProtKB-ARBA"/>
</dbReference>
<proteinExistence type="predicted"/>
<dbReference type="PROSITE" id="PS50118">
    <property type="entry name" value="HMG_BOX_2"/>
    <property type="match status" value="1"/>
</dbReference>
<dbReference type="Proteomes" id="UP001516400">
    <property type="component" value="Unassembled WGS sequence"/>
</dbReference>
<keyword evidence="5 8" id="KW-0103">Bromodomain</keyword>
<keyword evidence="2" id="KW-0677">Repeat</keyword>
<dbReference type="GO" id="GO:0003677">
    <property type="term" value="F:DNA binding"/>
    <property type="evidence" value="ECO:0007669"/>
    <property type="project" value="UniProtKB-UniRule"/>
</dbReference>
<feature type="region of interest" description="Disordered" evidence="11">
    <location>
        <begin position="1305"/>
        <end position="1343"/>
    </location>
</feature>
<gene>
    <name evidence="15" type="ORF">HHI36_016424</name>
</gene>
<dbReference type="InterPro" id="IPR036910">
    <property type="entry name" value="HMG_box_dom_sf"/>
</dbReference>
<protein>
    <recommendedName>
        <fullName evidence="17">Polybromo-1</fullName>
    </recommendedName>
</protein>
<dbReference type="SUPFAM" id="SSF47370">
    <property type="entry name" value="Bromodomain"/>
    <property type="match status" value="6"/>
</dbReference>
<dbReference type="GO" id="GO:0006325">
    <property type="term" value="P:chromatin organization"/>
    <property type="evidence" value="ECO:0007669"/>
    <property type="project" value="UniProtKB-KW"/>
</dbReference>
<keyword evidence="7 9" id="KW-0539">Nucleus</keyword>
<keyword evidence="9" id="KW-0238">DNA-binding</keyword>
<dbReference type="Gene3D" id="2.30.30.490">
    <property type="match status" value="2"/>
</dbReference>
<dbReference type="InterPro" id="IPR037968">
    <property type="entry name" value="PBRM1_BD5"/>
</dbReference>
<dbReference type="EMBL" id="JABFTP020000124">
    <property type="protein sequence ID" value="KAL3278905.1"/>
    <property type="molecule type" value="Genomic_DNA"/>
</dbReference>
<dbReference type="CDD" id="cd05520">
    <property type="entry name" value="Bromo_polybromo_III"/>
    <property type="match status" value="1"/>
</dbReference>
<feature type="region of interest" description="Disordered" evidence="11">
    <location>
        <begin position="1507"/>
        <end position="1549"/>
    </location>
</feature>
<dbReference type="SUPFAM" id="SSF47095">
    <property type="entry name" value="HMG-box"/>
    <property type="match status" value="1"/>
</dbReference>
<dbReference type="CDD" id="cd05526">
    <property type="entry name" value="Bromo_polybromo_VI"/>
    <property type="match status" value="1"/>
</dbReference>
<dbReference type="CDD" id="cd05524">
    <property type="entry name" value="Bromo_polybromo_I"/>
    <property type="match status" value="1"/>
</dbReference>
<feature type="domain" description="Bromo" evidence="12">
    <location>
        <begin position="655"/>
        <end position="725"/>
    </location>
</feature>
<feature type="region of interest" description="Disordered" evidence="11">
    <location>
        <begin position="464"/>
        <end position="498"/>
    </location>
</feature>
<dbReference type="InterPro" id="IPR037382">
    <property type="entry name" value="Rsc/polybromo"/>
</dbReference>
<dbReference type="CDD" id="cd05517">
    <property type="entry name" value="Bromo_polybromo_II"/>
    <property type="match status" value="1"/>
</dbReference>
<organism evidence="15 16">
    <name type="scientific">Cryptolaemus montrouzieri</name>
    <dbReference type="NCBI Taxonomy" id="559131"/>
    <lineage>
        <taxon>Eukaryota</taxon>
        <taxon>Metazoa</taxon>
        <taxon>Ecdysozoa</taxon>
        <taxon>Arthropoda</taxon>
        <taxon>Hexapoda</taxon>
        <taxon>Insecta</taxon>
        <taxon>Pterygota</taxon>
        <taxon>Neoptera</taxon>
        <taxon>Endopterygota</taxon>
        <taxon>Coleoptera</taxon>
        <taxon>Polyphaga</taxon>
        <taxon>Cucujiformia</taxon>
        <taxon>Coccinelloidea</taxon>
        <taxon>Coccinellidae</taxon>
        <taxon>Scymninae</taxon>
        <taxon>Scymnini</taxon>
        <taxon>Cryptolaemus</taxon>
    </lineage>
</organism>
<evidence type="ECO:0000256" key="5">
    <source>
        <dbReference type="ARBA" id="ARBA00023117"/>
    </source>
</evidence>
<keyword evidence="10" id="KW-0175">Coiled coil</keyword>
<dbReference type="SMART" id="SM00297">
    <property type="entry name" value="BROMO"/>
    <property type="match status" value="6"/>
</dbReference>
<dbReference type="PROSITE" id="PS00633">
    <property type="entry name" value="BROMODOMAIN_1"/>
    <property type="match status" value="3"/>
</dbReference>
<keyword evidence="3" id="KW-0156">Chromatin regulator</keyword>
<feature type="domain" description="BAH" evidence="14">
    <location>
        <begin position="925"/>
        <end position="1042"/>
    </location>
</feature>
<feature type="domain" description="Bromo" evidence="12">
    <location>
        <begin position="524"/>
        <end position="594"/>
    </location>
</feature>
<dbReference type="PANTHER" id="PTHR16062">
    <property type="entry name" value="SWI/SNF-RELATED"/>
    <property type="match status" value="1"/>
</dbReference>
<evidence type="ECO:0000313" key="16">
    <source>
        <dbReference type="Proteomes" id="UP001516400"/>
    </source>
</evidence>
<dbReference type="PANTHER" id="PTHR16062:SF19">
    <property type="entry name" value="PROTEIN POLYBROMO-1"/>
    <property type="match status" value="1"/>
</dbReference>
<feature type="domain" description="Bromo" evidence="12">
    <location>
        <begin position="373"/>
        <end position="443"/>
    </location>
</feature>
<evidence type="ECO:0000256" key="8">
    <source>
        <dbReference type="PROSITE-ProRule" id="PRU00035"/>
    </source>
</evidence>
<name>A0ABD2NK36_9CUCU</name>
<dbReference type="Pfam" id="PF01426">
    <property type="entry name" value="BAH"/>
    <property type="match status" value="2"/>
</dbReference>
<evidence type="ECO:0000256" key="7">
    <source>
        <dbReference type="ARBA" id="ARBA00023242"/>
    </source>
</evidence>
<keyword evidence="6" id="KW-0804">Transcription</keyword>
<dbReference type="SMART" id="SM00439">
    <property type="entry name" value="BAH"/>
    <property type="match status" value="2"/>
</dbReference>
<feature type="compositionally biased region" description="Low complexity" evidence="11">
    <location>
        <begin position="1528"/>
        <end position="1541"/>
    </location>
</feature>
<dbReference type="Pfam" id="PF00439">
    <property type="entry name" value="Bromodomain"/>
    <property type="match status" value="5"/>
</dbReference>
<evidence type="ECO:0000256" key="1">
    <source>
        <dbReference type="ARBA" id="ARBA00004123"/>
    </source>
</evidence>
<dbReference type="PROSITE" id="PS50014">
    <property type="entry name" value="BROMODOMAIN_2"/>
    <property type="match status" value="5"/>
</dbReference>
<comment type="subcellular location">
    <subcellularLocation>
        <location evidence="1">Nucleus</location>
    </subcellularLocation>
</comment>
<keyword evidence="16" id="KW-1185">Reference proteome</keyword>
<dbReference type="PRINTS" id="PR00503">
    <property type="entry name" value="BROMODOMAIN"/>
</dbReference>
<evidence type="ECO:0000256" key="6">
    <source>
        <dbReference type="ARBA" id="ARBA00023163"/>
    </source>
</evidence>
<evidence type="ECO:0000256" key="10">
    <source>
        <dbReference type="SAM" id="Coils"/>
    </source>
</evidence>
<dbReference type="CDD" id="cd05515">
    <property type="entry name" value="Bromo_polybromo_V"/>
    <property type="match status" value="1"/>
</dbReference>
<dbReference type="InterPro" id="IPR036427">
    <property type="entry name" value="Bromodomain-like_sf"/>
</dbReference>
<dbReference type="Pfam" id="PF00505">
    <property type="entry name" value="HMG_box"/>
    <property type="match status" value="1"/>
</dbReference>
<dbReference type="FunFam" id="1.20.920.10:FF:000009">
    <property type="entry name" value="Protein polybromo-1 isoform 1"/>
    <property type="match status" value="1"/>
</dbReference>
<dbReference type="Gene3D" id="1.20.920.10">
    <property type="entry name" value="Bromodomain-like"/>
    <property type="match status" value="6"/>
</dbReference>
<feature type="coiled-coil region" evidence="10">
    <location>
        <begin position="1065"/>
        <end position="1092"/>
    </location>
</feature>